<gene>
    <name evidence="2" type="ORF">FCM35_KLT11092</name>
</gene>
<feature type="region of interest" description="Disordered" evidence="1">
    <location>
        <begin position="44"/>
        <end position="70"/>
    </location>
</feature>
<comment type="caution">
    <text evidence="2">The sequence shown here is derived from an EMBL/GenBank/DDBJ whole genome shotgun (WGS) entry which is preliminary data.</text>
</comment>
<sequence length="120" mass="13081">MEGPIKPQYYSHQPPNPTAPPPLPTFTESEMTAAEQLLHLSESSCTAGASGCNSEASASSSTRSVNAPVDDVVEDDEALWRRNKRYRPIADVYASTVQLGVEGAGKKKEKKRKRDERGGY</sequence>
<proteinExistence type="predicted"/>
<dbReference type="PANTHER" id="PTHR35167:SF3">
    <property type="entry name" value="OS05G0216466 PROTEIN"/>
    <property type="match status" value="1"/>
</dbReference>
<feature type="region of interest" description="Disordered" evidence="1">
    <location>
        <begin position="98"/>
        <end position="120"/>
    </location>
</feature>
<dbReference type="EMBL" id="SWLB01000021">
    <property type="protein sequence ID" value="KAF3324935.1"/>
    <property type="molecule type" value="Genomic_DNA"/>
</dbReference>
<dbReference type="AlphaFoldDB" id="A0A833QHM1"/>
<reference evidence="2" key="1">
    <citation type="submission" date="2020-01" db="EMBL/GenBank/DDBJ databases">
        <title>Genome sequence of Kobresia littledalei, the first chromosome-level genome in the family Cyperaceae.</title>
        <authorList>
            <person name="Qu G."/>
        </authorList>
    </citation>
    <scope>NUCLEOTIDE SEQUENCE</scope>
    <source>
        <strain evidence="2">C.B.Clarke</strain>
        <tissue evidence="2">Leaf</tissue>
    </source>
</reference>
<evidence type="ECO:0000313" key="2">
    <source>
        <dbReference type="EMBL" id="KAF3324935.1"/>
    </source>
</evidence>
<keyword evidence="3" id="KW-1185">Reference proteome</keyword>
<protein>
    <submittedName>
        <fullName evidence="2">Uncharacterized protein</fullName>
    </submittedName>
</protein>
<feature type="compositionally biased region" description="Pro residues" evidence="1">
    <location>
        <begin position="14"/>
        <end position="24"/>
    </location>
</feature>
<accession>A0A833QHM1</accession>
<evidence type="ECO:0000256" key="1">
    <source>
        <dbReference type="SAM" id="MobiDB-lite"/>
    </source>
</evidence>
<organism evidence="2 3">
    <name type="scientific">Carex littledalei</name>
    <dbReference type="NCBI Taxonomy" id="544730"/>
    <lineage>
        <taxon>Eukaryota</taxon>
        <taxon>Viridiplantae</taxon>
        <taxon>Streptophyta</taxon>
        <taxon>Embryophyta</taxon>
        <taxon>Tracheophyta</taxon>
        <taxon>Spermatophyta</taxon>
        <taxon>Magnoliopsida</taxon>
        <taxon>Liliopsida</taxon>
        <taxon>Poales</taxon>
        <taxon>Cyperaceae</taxon>
        <taxon>Cyperoideae</taxon>
        <taxon>Cariceae</taxon>
        <taxon>Carex</taxon>
        <taxon>Carex subgen. Euthyceras</taxon>
    </lineage>
</organism>
<dbReference type="PANTHER" id="PTHR35167">
    <property type="entry name" value="OS05G0216466 PROTEIN"/>
    <property type="match status" value="1"/>
</dbReference>
<evidence type="ECO:0000313" key="3">
    <source>
        <dbReference type="Proteomes" id="UP000623129"/>
    </source>
</evidence>
<name>A0A833QHM1_9POAL</name>
<dbReference type="Proteomes" id="UP000623129">
    <property type="component" value="Unassembled WGS sequence"/>
</dbReference>
<feature type="region of interest" description="Disordered" evidence="1">
    <location>
        <begin position="1"/>
        <end position="26"/>
    </location>
</feature>
<feature type="compositionally biased region" description="Low complexity" evidence="1">
    <location>
        <begin position="47"/>
        <end position="70"/>
    </location>
</feature>